<gene>
    <name evidence="2" type="ORF">NCTC1935_04679</name>
</gene>
<feature type="compositionally biased region" description="Basic and acidic residues" evidence="1">
    <location>
        <begin position="260"/>
        <end position="282"/>
    </location>
</feature>
<evidence type="ECO:0000256" key="1">
    <source>
        <dbReference type="SAM" id="MobiDB-lite"/>
    </source>
</evidence>
<sequence length="282" mass="32361">MDEYDKDRAQYRPHERGRIFENGTYEYFRDRESGFAQGSRKFRAAGVVIRFDKVKEIQGKIHSIEEKSGRLEGPKDEKQLQAVRILLEKNIVQQHELRCVRGEYKSKEVQRLIDTLKRDYPDRFRHTEIPRDVARAIWAIGLQREVGRQIELPGVRETARVHAELTRQRSPEAARKPIEREATGVARELSAAGPEAQRNPAGQATTARVDQIQEYRREMIARGVPEQVIKVLGLGQEPQTAEQAERLRELVADAHSTTPRIERAGRAAERSGREGQARDRNG</sequence>
<organism evidence="2">
    <name type="scientific">Nocardia farcinica</name>
    <dbReference type="NCBI Taxonomy" id="37329"/>
    <lineage>
        <taxon>Bacteria</taxon>
        <taxon>Bacillati</taxon>
        <taxon>Actinomycetota</taxon>
        <taxon>Actinomycetes</taxon>
        <taxon>Mycobacteriales</taxon>
        <taxon>Nocardiaceae</taxon>
        <taxon>Nocardia</taxon>
    </lineage>
</organism>
<dbReference type="RefSeq" id="WP_137353929.1">
    <property type="nucleotide sequence ID" value="NZ_CAACYE020000001.1"/>
</dbReference>
<name>A0A449GM87_NOCFR</name>
<evidence type="ECO:0000313" key="2">
    <source>
        <dbReference type="EMBL" id="VFA86812.1"/>
    </source>
</evidence>
<feature type="region of interest" description="Disordered" evidence="1">
    <location>
        <begin position="251"/>
        <end position="282"/>
    </location>
</feature>
<dbReference type="AlphaFoldDB" id="A0A449GM87"/>
<dbReference type="EMBL" id="CAACYE010000005">
    <property type="protein sequence ID" value="VFA86812.1"/>
    <property type="molecule type" value="Genomic_DNA"/>
</dbReference>
<protein>
    <submittedName>
        <fullName evidence="2">Uncharacterized protein</fullName>
    </submittedName>
</protein>
<accession>A0A449GM87</accession>
<reference evidence="2" key="1">
    <citation type="submission" date="2019-02" db="EMBL/GenBank/DDBJ databases">
        <authorList>
            <consortium name="Pathogen Informatics"/>
        </authorList>
    </citation>
    <scope>NUCLEOTIDE SEQUENCE</scope>
    <source>
        <strain evidence="2">3012STDY6733949</strain>
    </source>
</reference>
<proteinExistence type="predicted"/>